<gene>
    <name evidence="1" type="ORF">SNEC2469_LOCUS34380</name>
</gene>
<dbReference type="AlphaFoldDB" id="A0A813CFC1"/>
<feature type="non-terminal residue" evidence="1">
    <location>
        <position position="1"/>
    </location>
</feature>
<name>A0A813CFC1_9DINO</name>
<reference evidence="1" key="1">
    <citation type="submission" date="2021-02" db="EMBL/GenBank/DDBJ databases">
        <authorList>
            <person name="Dougan E. K."/>
            <person name="Rhodes N."/>
            <person name="Thang M."/>
            <person name="Chan C."/>
        </authorList>
    </citation>
    <scope>NUCLEOTIDE SEQUENCE</scope>
</reference>
<feature type="non-terminal residue" evidence="1">
    <location>
        <position position="322"/>
    </location>
</feature>
<organism evidence="1 2">
    <name type="scientific">Symbiodinium necroappetens</name>
    <dbReference type="NCBI Taxonomy" id="1628268"/>
    <lineage>
        <taxon>Eukaryota</taxon>
        <taxon>Sar</taxon>
        <taxon>Alveolata</taxon>
        <taxon>Dinophyceae</taxon>
        <taxon>Suessiales</taxon>
        <taxon>Symbiodiniaceae</taxon>
        <taxon>Symbiodinium</taxon>
    </lineage>
</organism>
<sequence length="322" mass="34906">ASVRAEVQKVLESSQELCTKTAKIMSILQSAGLAYKRREPVTAMLVHPMNRGGLMVHAHDAHANGITMLEAGLRRELLEAGSVCFEMSSDPKVRETQYEANERVVAEAEGLLGPVSRTERFLSVAGSHTAAFLKAAVCGARGADGSNLRALVAGRGSDDPVSACVREGWEWLIISSAVEESFPQLPSVVQQAYNTAHAAAKRLSEMDFMRAVAATEVKGQLLPMTRCAFLACQLTAPPDKVKDGFARLLLPSDVEKLKAVALEERVSQTEECLARAWPLYVSAAALQSEVSNAPVKAMGRMMVRSVLLLLQKQKAGWEEQKF</sequence>
<proteinExistence type="predicted"/>
<comment type="caution">
    <text evidence="1">The sequence shown here is derived from an EMBL/GenBank/DDBJ whole genome shotgun (WGS) entry which is preliminary data.</text>
</comment>
<dbReference type="EMBL" id="CAJNJA010094747">
    <property type="protein sequence ID" value="CAE7941724.1"/>
    <property type="molecule type" value="Genomic_DNA"/>
</dbReference>
<accession>A0A813CFC1</accession>
<keyword evidence="2" id="KW-1185">Reference proteome</keyword>
<dbReference type="Proteomes" id="UP000601435">
    <property type="component" value="Unassembled WGS sequence"/>
</dbReference>
<evidence type="ECO:0000313" key="2">
    <source>
        <dbReference type="Proteomes" id="UP000601435"/>
    </source>
</evidence>
<evidence type="ECO:0000313" key="1">
    <source>
        <dbReference type="EMBL" id="CAE7941724.1"/>
    </source>
</evidence>
<protein>
    <submittedName>
        <fullName evidence="1">Uncharacterized protein</fullName>
    </submittedName>
</protein>
<dbReference type="OrthoDB" id="474399at2759"/>